<keyword evidence="2" id="KW-0274">FAD</keyword>
<dbReference type="PRINTS" id="PR00420">
    <property type="entry name" value="RNGMNOXGNASE"/>
</dbReference>
<dbReference type="PANTHER" id="PTHR47178:SF5">
    <property type="entry name" value="FAD-BINDING DOMAIN-CONTAINING PROTEIN"/>
    <property type="match status" value="1"/>
</dbReference>
<evidence type="ECO:0000313" key="7">
    <source>
        <dbReference type="EMBL" id="ROZ64058.1"/>
    </source>
</evidence>
<dbReference type="Pfam" id="PF01494">
    <property type="entry name" value="FAD_binding_3"/>
    <property type="match status" value="1"/>
</dbReference>
<evidence type="ECO:0000256" key="3">
    <source>
        <dbReference type="ARBA" id="ARBA00023002"/>
    </source>
</evidence>
<evidence type="ECO:0000256" key="2">
    <source>
        <dbReference type="ARBA" id="ARBA00022827"/>
    </source>
</evidence>
<keyword evidence="4 7" id="KW-0503">Monooxygenase</keyword>
<dbReference type="GO" id="GO:0071949">
    <property type="term" value="F:FAD binding"/>
    <property type="evidence" value="ECO:0007669"/>
    <property type="project" value="InterPro"/>
</dbReference>
<gene>
    <name evidence="7" type="ORF">EDL96_04620</name>
</gene>
<dbReference type="PANTHER" id="PTHR47178">
    <property type="entry name" value="MONOOXYGENASE, FAD-BINDING"/>
    <property type="match status" value="1"/>
</dbReference>
<evidence type="ECO:0000313" key="8">
    <source>
        <dbReference type="Proteomes" id="UP000270616"/>
    </source>
</evidence>
<dbReference type="EMBL" id="RKMF01000004">
    <property type="protein sequence ID" value="ROZ64058.1"/>
    <property type="molecule type" value="Genomic_DNA"/>
</dbReference>
<dbReference type="GO" id="GO:0004497">
    <property type="term" value="F:monooxygenase activity"/>
    <property type="evidence" value="ECO:0007669"/>
    <property type="project" value="UniProtKB-KW"/>
</dbReference>
<dbReference type="InterPro" id="IPR023753">
    <property type="entry name" value="FAD/NAD-binding_dom"/>
</dbReference>
<dbReference type="Proteomes" id="UP000270616">
    <property type="component" value="Unassembled WGS sequence"/>
</dbReference>
<organism evidence="7 8">
    <name type="scientific">Kocuria soli</name>
    <dbReference type="NCBI Taxonomy" id="2485125"/>
    <lineage>
        <taxon>Bacteria</taxon>
        <taxon>Bacillati</taxon>
        <taxon>Actinomycetota</taxon>
        <taxon>Actinomycetes</taxon>
        <taxon>Micrococcales</taxon>
        <taxon>Micrococcaceae</taxon>
        <taxon>Kocuria</taxon>
    </lineage>
</organism>
<keyword evidence="1" id="KW-0285">Flavoprotein</keyword>
<name>A0A3N4ADJ9_9MICC</name>
<dbReference type="Gene3D" id="3.50.50.60">
    <property type="entry name" value="FAD/NAD(P)-binding domain"/>
    <property type="match status" value="1"/>
</dbReference>
<sequence>MRVVVVGGGIGGLALAQGLTLRGIHTDVLERDTNLTRTGGYKLHLGPMAVRALHQLLPPERMADLRAASVRTEAFELAVRNQRGQLLLTAGEVETGESLDIDRITLRRILAEGLEPHLLTDRAATSYDLTRRQVTVHTRQGQVHHADVLVIANGAHSTLIQQLSGGITNRPTGLVGIAGRTATSALTHTSHGLLRERPSLAVGPGGVGLFTSWHAPQISYGRTGLTEGPPEPVVIWGMIATEEQLPSDFRDLPSPHLAELAAELLGRRRWLRDLQQLPQRSNPQSVGAFRFLAADPLNVATWAPGPVTALGDAAHAMPPTGGQGAATAIRDAAHLTAELARAADGEVTIAEATASFQRTMLGYAPQAVRDSLEPVRWIKASAHPVARVALTGLLPASGYASAAVRRFRR</sequence>
<dbReference type="OrthoDB" id="9782160at2"/>
<keyword evidence="8" id="KW-1185">Reference proteome</keyword>
<protein>
    <submittedName>
        <fullName evidence="7">FAD-dependent monooxygenase</fullName>
    </submittedName>
</protein>
<dbReference type="InterPro" id="IPR036188">
    <property type="entry name" value="FAD/NAD-bd_sf"/>
</dbReference>
<dbReference type="Pfam" id="PF07992">
    <property type="entry name" value="Pyr_redox_2"/>
    <property type="match status" value="1"/>
</dbReference>
<comment type="caution">
    <text evidence="7">The sequence shown here is derived from an EMBL/GenBank/DDBJ whole genome shotgun (WGS) entry which is preliminary data.</text>
</comment>
<feature type="domain" description="FAD-binding" evidence="5">
    <location>
        <begin position="300"/>
        <end position="346"/>
    </location>
</feature>
<evidence type="ECO:0000259" key="5">
    <source>
        <dbReference type="Pfam" id="PF01494"/>
    </source>
</evidence>
<dbReference type="RefSeq" id="WP_123824636.1">
    <property type="nucleotide sequence ID" value="NZ_RKMF01000004.1"/>
</dbReference>
<accession>A0A3N4ADJ9</accession>
<evidence type="ECO:0000259" key="6">
    <source>
        <dbReference type="Pfam" id="PF07992"/>
    </source>
</evidence>
<feature type="domain" description="FAD/NAD(P)-binding" evidence="6">
    <location>
        <begin position="1"/>
        <end position="166"/>
    </location>
</feature>
<dbReference type="AlphaFoldDB" id="A0A3N4ADJ9"/>
<evidence type="ECO:0000256" key="1">
    <source>
        <dbReference type="ARBA" id="ARBA00022630"/>
    </source>
</evidence>
<dbReference type="InterPro" id="IPR002938">
    <property type="entry name" value="FAD-bd"/>
</dbReference>
<keyword evidence="3" id="KW-0560">Oxidoreductase</keyword>
<reference evidence="7 8" key="1">
    <citation type="submission" date="2018-10" db="EMBL/GenBank/DDBJ databases">
        <title>Kocuria sp. M5W7-7, whole genome shotgun sequence.</title>
        <authorList>
            <person name="Tuo L."/>
        </authorList>
    </citation>
    <scope>NUCLEOTIDE SEQUENCE [LARGE SCALE GENOMIC DNA]</scope>
    <source>
        <strain evidence="7 8">M5W7-7</strain>
    </source>
</reference>
<dbReference type="SUPFAM" id="SSF51905">
    <property type="entry name" value="FAD/NAD(P)-binding domain"/>
    <property type="match status" value="1"/>
</dbReference>
<proteinExistence type="predicted"/>
<evidence type="ECO:0000256" key="4">
    <source>
        <dbReference type="ARBA" id="ARBA00023033"/>
    </source>
</evidence>